<reference evidence="1 2" key="1">
    <citation type="journal article" date="2015" name="Nature">
        <title>rRNA introns, odd ribosomes, and small enigmatic genomes across a large radiation of phyla.</title>
        <authorList>
            <person name="Brown C.T."/>
            <person name="Hug L.A."/>
            <person name="Thomas B.C."/>
            <person name="Sharon I."/>
            <person name="Castelle C.J."/>
            <person name="Singh A."/>
            <person name="Wilkins M.J."/>
            <person name="Williams K.H."/>
            <person name="Banfield J.F."/>
        </authorList>
    </citation>
    <scope>NUCLEOTIDE SEQUENCE [LARGE SCALE GENOMIC DNA]</scope>
</reference>
<evidence type="ECO:0000313" key="1">
    <source>
        <dbReference type="EMBL" id="KKS85474.1"/>
    </source>
</evidence>
<evidence type="ECO:0000313" key="2">
    <source>
        <dbReference type="Proteomes" id="UP000034543"/>
    </source>
</evidence>
<dbReference type="EMBL" id="LCFB01000007">
    <property type="protein sequence ID" value="KKS85474.1"/>
    <property type="molecule type" value="Genomic_DNA"/>
</dbReference>
<accession>A0A0G1CJ11</accession>
<organism evidence="1 2">
    <name type="scientific">Candidatus Gottesmanbacteria bacterium GW2011_GWA1_43_11</name>
    <dbReference type="NCBI Taxonomy" id="1618436"/>
    <lineage>
        <taxon>Bacteria</taxon>
        <taxon>Candidatus Gottesmaniibacteriota</taxon>
    </lineage>
</organism>
<protein>
    <submittedName>
        <fullName evidence="1">Uncharacterized protein</fullName>
    </submittedName>
</protein>
<sequence length="285" mass="31931">MSPTPAQSLLAVLKQKKQFAQKELTVRYPSSREWFAKKKISLSDIRAHSARLLTGATLGSALLLAAPHLSLFNKNQTQSVATADSWENFLTRLREVITSQITPDTEVEISANVKKYYQVSAVFSLDNNRIPFYFGSMGLEQHLFRFEGDTVTQHGFSETGMAPARGAFGYFFAQSNKTISQMIDEERFYIVLQTFLIPEWNDEWAELKRWYKFRKFLVINPENGKAVVAVLGDAGPAVWTGKKFGGSPEVMAGLGFYPKQHKGDTLILFLDDPGDEIPLGPIALP</sequence>
<proteinExistence type="predicted"/>
<gene>
    <name evidence="1" type="ORF">UV59_C0007G0057</name>
</gene>
<dbReference type="Proteomes" id="UP000034543">
    <property type="component" value="Unassembled WGS sequence"/>
</dbReference>
<dbReference type="AlphaFoldDB" id="A0A0G1CJ11"/>
<comment type="caution">
    <text evidence="1">The sequence shown here is derived from an EMBL/GenBank/DDBJ whole genome shotgun (WGS) entry which is preliminary data.</text>
</comment>
<name>A0A0G1CJ11_9BACT</name>
<dbReference type="STRING" id="1618436.UV59_C0007G0057"/>